<accession>A0AAE9P574</accession>
<dbReference type="Proteomes" id="UP001232159">
    <property type="component" value="Segment"/>
</dbReference>
<gene>
    <name evidence="1" type="ORF">H1_54</name>
</gene>
<protein>
    <submittedName>
        <fullName evidence="1">Tail fiber protein</fullName>
    </submittedName>
</protein>
<evidence type="ECO:0000313" key="2">
    <source>
        <dbReference type="Proteomes" id="UP001232159"/>
    </source>
</evidence>
<keyword evidence="2" id="KW-1185">Reference proteome</keyword>
<proteinExistence type="predicted"/>
<dbReference type="EMBL" id="OP534061">
    <property type="protein sequence ID" value="UYE92474.1"/>
    <property type="molecule type" value="Genomic_DNA"/>
</dbReference>
<reference evidence="1" key="1">
    <citation type="submission" date="2022-09" db="EMBL/GenBank/DDBJ databases">
        <authorList>
            <person name="Murray E."/>
            <person name="Buttimer C."/>
            <person name="Hill C."/>
        </authorList>
    </citation>
    <scope>NUCLEOTIDE SEQUENCE</scope>
</reference>
<name>A0AAE9P574_9CAUD</name>
<sequence>MATSGEKYTAFARHRLNCRWSINRQDIAGNYTIVTGFLYLQSMDAYGAISASAVGQAQVTINGQKQTENATSQLSAHQNKLLLAKDYRVGHNNDGSKTTTVSGSYFVNVTFAGVYYGTISVGNFNADLPKIPRHSSLNAIPTFTVPNGCSFSISRQSNFTHGLSFWVQNRANPTLSDDSHWTWLADVSNVATSGKFNFTDGQLSTIAQRIKQFAGDGGNILGKVKLWTNGVSGLSQQRTVQIAHPAPASPNIKDFSLTSGEKINIGLDSFQSDSKFKYDVTFRCAGWSKSWSNLTTSSTGWTLTQEDVNNMLSRFTGATKNGYEVEIVSKLCGSQYRNSIKKYASAIVNTETASPLIAEGFSHEDTNQVSIAITGNKKVLLDKNSTLRVTVPSSIITTRDYGKPASVEASFAGIKKTANYAKGNMVLDFGVITGTTGNLTVTAIDSRGLKGSASYEVTVLPYNMPVINFNVKRNNSFETDTLVSGTSIWSPVDGKNKILSVQYQISGSDRVDIPFTTAANVLSITAQTLPLDNSQSWTVTIFITDKTGTYSRSYNITEGKPLMFIDPNRKSVSFGDFPTTGEERGLPGVIEIEAEKYHSTGKTGIQMNNSDISGLNGIFFSNDTMNNDGEGLHFIKSDKDINSPNQGQDYDRMYMRDNGFYVNHDGTPIFKVTDNGRMYYPANMLWSGGWFMAGNQTVTPSKPLSECRNGWVLMWCKYINGASSWADMIQTYIGKDMVTTSSTAGVRLLFGGYGDVVTHKYLYVTNTQIKGNDNNWKGENYANRAVLVRIHEF</sequence>
<organism evidence="1 2">
    <name type="scientific">Enterococcus phage H1</name>
    <dbReference type="NCBI Taxonomy" id="2982918"/>
    <lineage>
        <taxon>Viruses</taxon>
        <taxon>Duplodnaviria</taxon>
        <taxon>Heunggongvirae</taxon>
        <taxon>Uroviricota</taxon>
        <taxon>Caudoviricetes</taxon>
    </lineage>
</organism>
<evidence type="ECO:0000313" key="1">
    <source>
        <dbReference type="EMBL" id="UYE92474.1"/>
    </source>
</evidence>